<keyword evidence="2" id="KW-1185">Reference proteome</keyword>
<gene>
    <name evidence="1" type="ORF">EVC00_003</name>
</gene>
<evidence type="ECO:0000313" key="1">
    <source>
        <dbReference type="EMBL" id="QIG73109.1"/>
    </source>
</evidence>
<protein>
    <submittedName>
        <fullName evidence="1">Uncharacterized protein</fullName>
    </submittedName>
</protein>
<organism evidence="1 2">
    <name type="scientific">Rhizobium phage RHph_N37</name>
    <dbReference type="NCBI Taxonomy" id="2509749"/>
    <lineage>
        <taxon>Viruses</taxon>
        <taxon>Duplodnaviria</taxon>
        <taxon>Heunggongvirae</taxon>
        <taxon>Uroviricota</taxon>
        <taxon>Caudoviricetes</taxon>
        <taxon>Autographivirales</taxon>
        <taxon>Dunnvirinae</taxon>
        <taxon>Cuernavacavirus</taxon>
        <taxon>Cuernavacavirus RHphN37</taxon>
    </lineage>
</organism>
<sequence length="220" mass="26270">MSTFERTVHDFYKDYAKWVFNPDDETIFVKRLGLCDNLYRYFEYYYGTNYSTTFRELVGIAYDHYYDQLLIMRQHFKQHSLDTVYPFDTEASYMDAAVNHTQHLNEKRRAFVFAMSHDNQSDMLGMFYRWLVDELEIGSIVSARGVCNYLDTWVTNARIPYAAYRELLAELKAQFEATYANDLAPFNGNIRGFWSEQDRRALWTNPKRVEWVRAHAKLVQ</sequence>
<reference evidence="1 2" key="1">
    <citation type="submission" date="2020-01" db="EMBL/GenBank/DDBJ databases">
        <title>Patterns of diversity and host range of bacteriophage communities associated with bean-nodulatin bacteria.</title>
        <authorList>
            <person name="Vann Cauwenberghe J."/>
            <person name="Santamaria R.I."/>
            <person name="Bustos P."/>
            <person name="Juarez S."/>
            <person name="Gonzalez V."/>
        </authorList>
    </citation>
    <scope>NUCLEOTIDE SEQUENCE [LARGE SCALE GENOMIC DNA]</scope>
</reference>
<evidence type="ECO:0000313" key="2">
    <source>
        <dbReference type="Proteomes" id="UP000642258"/>
    </source>
</evidence>
<accession>A0A7S5RIT1</accession>
<dbReference type="EMBL" id="MN988528">
    <property type="protein sequence ID" value="QIG73109.1"/>
    <property type="molecule type" value="Genomic_DNA"/>
</dbReference>
<name>A0A7S5RIT1_9CAUD</name>
<proteinExistence type="predicted"/>
<dbReference type="Proteomes" id="UP000642258">
    <property type="component" value="Segment"/>
</dbReference>